<dbReference type="SUPFAM" id="SSF53383">
    <property type="entry name" value="PLP-dependent transferases"/>
    <property type="match status" value="1"/>
</dbReference>
<name>L8H7B5_ACACF</name>
<sequence length="392" mass="43702">MEVATFKLERWFASSDSETLSVRELLALDAEPETLGLPALRAAVAEMYEKVCADDVFVAAGAEEAIFLFFTAVLRRGQAVVVHYPAYQSLFQLAEAAGCEVIKWQTTQEGNWELDLEFLENTLQQRNGDGADPQHKVAGIVVNCPHNPTGYCMDRAKQSRLVELARQYDVFIFSDEVYRYLSHPRPSSELKSDDVSPMCDLYDKAVSLGVMSKSFGMAGLRIGWVATRWQEARAAMAQLKDYTSICSSGTSEYLSVVALRNKEKVLERTVGIAQRNLALLDVFFTEFPSVFSWVRPTGGATGFPRLHFVPKLKAYLESVAASQPKATDGQPRPLMEVFCEDLVVQQGVLLLPGSCYDESYADHFRLGFGRADMSASLDKLRAYLHTVLDQQE</sequence>
<dbReference type="InterPro" id="IPR004839">
    <property type="entry name" value="Aminotransferase_I/II_large"/>
</dbReference>
<dbReference type="GeneID" id="14921984"/>
<dbReference type="Gene3D" id="3.90.1150.10">
    <property type="entry name" value="Aspartate Aminotransferase, domain 1"/>
    <property type="match status" value="1"/>
</dbReference>
<dbReference type="PANTHER" id="PTHR43510:SF1">
    <property type="entry name" value="AMINOTRANSFERASE FUNCTION, HYPOTHETICAL (EUROFUNG)"/>
    <property type="match status" value="1"/>
</dbReference>
<accession>L8H7B5</accession>
<dbReference type="InterPro" id="IPR015421">
    <property type="entry name" value="PyrdxlP-dep_Trfase_major"/>
</dbReference>
<protein>
    <submittedName>
        <fullName evidence="2">Aminotransferase, classes I and II, putative</fullName>
    </submittedName>
</protein>
<dbReference type="OMA" id="IMAARDY"/>
<dbReference type="OrthoDB" id="7042322at2759"/>
<dbReference type="Proteomes" id="UP000011083">
    <property type="component" value="Unassembled WGS sequence"/>
</dbReference>
<dbReference type="KEGG" id="acan:ACA1_282930"/>
<dbReference type="Pfam" id="PF00155">
    <property type="entry name" value="Aminotran_1_2"/>
    <property type="match status" value="1"/>
</dbReference>
<dbReference type="GO" id="GO:0008483">
    <property type="term" value="F:transaminase activity"/>
    <property type="evidence" value="ECO:0007669"/>
    <property type="project" value="UniProtKB-KW"/>
</dbReference>
<keyword evidence="2" id="KW-0808">Transferase</keyword>
<evidence type="ECO:0000313" key="3">
    <source>
        <dbReference type="Proteomes" id="UP000011083"/>
    </source>
</evidence>
<evidence type="ECO:0000259" key="1">
    <source>
        <dbReference type="Pfam" id="PF00155"/>
    </source>
</evidence>
<dbReference type="RefSeq" id="XP_004344850.1">
    <property type="nucleotide sequence ID" value="XM_004344800.1"/>
</dbReference>
<proteinExistence type="predicted"/>
<evidence type="ECO:0000313" key="2">
    <source>
        <dbReference type="EMBL" id="ELR21107.1"/>
    </source>
</evidence>
<gene>
    <name evidence="2" type="ORF">ACA1_282930</name>
</gene>
<dbReference type="EMBL" id="KB007908">
    <property type="protein sequence ID" value="ELR21107.1"/>
    <property type="molecule type" value="Genomic_DNA"/>
</dbReference>
<dbReference type="GO" id="GO:0030170">
    <property type="term" value="F:pyridoxal phosphate binding"/>
    <property type="evidence" value="ECO:0007669"/>
    <property type="project" value="InterPro"/>
</dbReference>
<reference evidence="2 3" key="1">
    <citation type="journal article" date="2013" name="Genome Biol.">
        <title>Genome of Acanthamoeba castellanii highlights extensive lateral gene transfer and early evolution of tyrosine kinase signaling.</title>
        <authorList>
            <person name="Clarke M."/>
            <person name="Lohan A.J."/>
            <person name="Liu B."/>
            <person name="Lagkouvardos I."/>
            <person name="Roy S."/>
            <person name="Zafar N."/>
            <person name="Bertelli C."/>
            <person name="Schilde C."/>
            <person name="Kianianmomeni A."/>
            <person name="Burglin T.R."/>
            <person name="Frech C."/>
            <person name="Turcotte B."/>
            <person name="Kopec K.O."/>
            <person name="Synnott J.M."/>
            <person name="Choo C."/>
            <person name="Paponov I."/>
            <person name="Finkler A."/>
            <person name="Soon Heng Tan C."/>
            <person name="Hutchins A.P."/>
            <person name="Weinmeier T."/>
            <person name="Rattei T."/>
            <person name="Chu J.S."/>
            <person name="Gimenez G."/>
            <person name="Irimia M."/>
            <person name="Rigden D.J."/>
            <person name="Fitzpatrick D.A."/>
            <person name="Lorenzo-Morales J."/>
            <person name="Bateman A."/>
            <person name="Chiu C.H."/>
            <person name="Tang P."/>
            <person name="Hegemann P."/>
            <person name="Fromm H."/>
            <person name="Raoult D."/>
            <person name="Greub G."/>
            <person name="Miranda-Saavedra D."/>
            <person name="Chen N."/>
            <person name="Nash P."/>
            <person name="Ginger M.L."/>
            <person name="Horn M."/>
            <person name="Schaap P."/>
            <person name="Caler L."/>
            <person name="Loftus B."/>
        </authorList>
    </citation>
    <scope>NUCLEOTIDE SEQUENCE [LARGE SCALE GENOMIC DNA]</scope>
    <source>
        <strain evidence="2 3">Neff</strain>
    </source>
</reference>
<dbReference type="Gene3D" id="3.40.640.10">
    <property type="entry name" value="Type I PLP-dependent aspartate aminotransferase-like (Major domain)"/>
    <property type="match status" value="1"/>
</dbReference>
<dbReference type="STRING" id="1257118.L8H7B5"/>
<dbReference type="InterPro" id="IPR015422">
    <property type="entry name" value="PyrdxlP-dep_Trfase_small"/>
</dbReference>
<dbReference type="PANTHER" id="PTHR43510">
    <property type="entry name" value="AMINOTRANSFERASE FUNCTION, HYPOTHETICAL (EUROFUNG)"/>
    <property type="match status" value="1"/>
</dbReference>
<keyword evidence="2" id="KW-0032">Aminotransferase</keyword>
<organism evidence="2 3">
    <name type="scientific">Acanthamoeba castellanii (strain ATCC 30010 / Neff)</name>
    <dbReference type="NCBI Taxonomy" id="1257118"/>
    <lineage>
        <taxon>Eukaryota</taxon>
        <taxon>Amoebozoa</taxon>
        <taxon>Discosea</taxon>
        <taxon>Longamoebia</taxon>
        <taxon>Centramoebida</taxon>
        <taxon>Acanthamoebidae</taxon>
        <taxon>Acanthamoeba</taxon>
    </lineage>
</organism>
<dbReference type="VEuPathDB" id="AmoebaDB:ACA1_282930"/>
<feature type="domain" description="Aminotransferase class I/classII large" evidence="1">
    <location>
        <begin position="33"/>
        <end position="368"/>
    </location>
</feature>
<dbReference type="CDD" id="cd00609">
    <property type="entry name" value="AAT_like"/>
    <property type="match status" value="1"/>
</dbReference>
<dbReference type="AlphaFoldDB" id="L8H7B5"/>
<dbReference type="InterPro" id="IPR015424">
    <property type="entry name" value="PyrdxlP-dep_Trfase"/>
</dbReference>
<keyword evidence="3" id="KW-1185">Reference proteome</keyword>